<dbReference type="Proteomes" id="UP000466619">
    <property type="component" value="Unassembled WGS sequence"/>
</dbReference>
<reference evidence="4" key="1">
    <citation type="submission" date="2017-08" db="EMBL/GenBank/DDBJ databases">
        <authorList>
            <person name="de Groot N.N."/>
        </authorList>
    </citation>
    <scope>NUCLEOTIDE SEQUENCE</scope>
    <source>
        <strain evidence="4">LJ24-63</strain>
    </source>
</reference>
<dbReference type="Gene3D" id="3.30.2310.20">
    <property type="entry name" value="RelE-like"/>
    <property type="match status" value="1"/>
</dbReference>
<evidence type="ECO:0000256" key="2">
    <source>
        <dbReference type="ARBA" id="ARBA00022649"/>
    </source>
</evidence>
<dbReference type="EMBL" id="NSCM01000049">
    <property type="protein sequence ID" value="RAX08281.1"/>
    <property type="molecule type" value="Genomic_DNA"/>
</dbReference>
<dbReference type="PANTHER" id="PTHR33755:SF6">
    <property type="entry name" value="PLASMID STABILIZATION SYSTEM PROTEIN"/>
    <property type="match status" value="1"/>
</dbReference>
<protein>
    <submittedName>
        <fullName evidence="4">Addiction module toxin RelE</fullName>
    </submittedName>
    <submittedName>
        <fullName evidence="3">Type II toxin-antitoxin system RelE/ParE family toxin</fullName>
    </submittedName>
</protein>
<comment type="caution">
    <text evidence="4">The sequence shown here is derived from an EMBL/GenBank/DDBJ whole genome shotgun (WGS) entry which is preliminary data.</text>
</comment>
<dbReference type="Proteomes" id="UP000250919">
    <property type="component" value="Unassembled WGS sequence"/>
</dbReference>
<dbReference type="PANTHER" id="PTHR33755">
    <property type="entry name" value="TOXIN PARE1-RELATED"/>
    <property type="match status" value="1"/>
</dbReference>
<gene>
    <name evidence="4" type="ORF">CKY02_19315</name>
    <name evidence="3" type="ORF">GPY48_06975</name>
</gene>
<accession>A0A329WUL9</accession>
<evidence type="ECO:0000313" key="5">
    <source>
        <dbReference type="Proteomes" id="UP000250919"/>
    </source>
</evidence>
<evidence type="ECO:0000313" key="3">
    <source>
        <dbReference type="EMBL" id="NDL03006.1"/>
    </source>
</evidence>
<evidence type="ECO:0000256" key="1">
    <source>
        <dbReference type="ARBA" id="ARBA00006226"/>
    </source>
</evidence>
<organism evidence="4 5">
    <name type="scientific">Photorhabdus bodei</name>
    <dbReference type="NCBI Taxonomy" id="2029681"/>
    <lineage>
        <taxon>Bacteria</taxon>
        <taxon>Pseudomonadati</taxon>
        <taxon>Pseudomonadota</taxon>
        <taxon>Gammaproteobacteria</taxon>
        <taxon>Enterobacterales</taxon>
        <taxon>Morganellaceae</taxon>
        <taxon>Photorhabdus</taxon>
    </lineage>
</organism>
<dbReference type="RefSeq" id="WP_112896580.1">
    <property type="nucleotide sequence ID" value="NZ_CAWNYH010000049.1"/>
</dbReference>
<dbReference type="EMBL" id="WSFC01000010">
    <property type="protein sequence ID" value="NDL03006.1"/>
    <property type="molecule type" value="Genomic_DNA"/>
</dbReference>
<dbReference type="InterPro" id="IPR007712">
    <property type="entry name" value="RelE/ParE_toxin"/>
</dbReference>
<proteinExistence type="inferred from homology"/>
<reference evidence="3 6" key="3">
    <citation type="submission" date="2019-12" db="EMBL/GenBank/DDBJ databases">
        <title>Engineering Photorhabdus to improve their lethality against agricultural pests.</title>
        <authorList>
            <person name="Machado R.A.R."/>
        </authorList>
    </citation>
    <scope>NUCLEOTIDE SEQUENCE [LARGE SCALE GENOMIC DNA]</scope>
    <source>
        <strain evidence="3 6">M-CN4</strain>
    </source>
</reference>
<dbReference type="Pfam" id="PF05016">
    <property type="entry name" value="ParE_toxin"/>
    <property type="match status" value="1"/>
</dbReference>
<dbReference type="InterPro" id="IPR035093">
    <property type="entry name" value="RelE/ParE_toxin_dom_sf"/>
</dbReference>
<keyword evidence="2" id="KW-1277">Toxin-antitoxin system</keyword>
<reference evidence="4 5" key="2">
    <citation type="journal article" date="2018" name="Int. J. Syst. Evol. Microbiol.">
        <title>Whole-genome-based revisit of Photorhabdus phylogeny: proposal for the elevation of most Photorhabdus subspecies to the species level and description of one novel species Photorhabdus bodei sp. nov., and one novel subspecies Photorhabdus laumondii subsp. clarkei subsp. nov.</title>
        <authorList>
            <person name="Machado R.A.R."/>
            <person name="Wuthrich D."/>
            <person name="Kuhnert P."/>
            <person name="Arce C.C.M."/>
            <person name="Thonen L."/>
            <person name="Ruiz C."/>
            <person name="Zhang X."/>
            <person name="Robert C.A.M."/>
            <person name="Karimi J."/>
            <person name="Kamali S."/>
            <person name="Ma J."/>
            <person name="Bruggmann R."/>
            <person name="Erb M."/>
        </authorList>
    </citation>
    <scope>NUCLEOTIDE SEQUENCE [LARGE SCALE GENOMIC DNA]</scope>
    <source>
        <strain evidence="4 5">LJ24-63</strain>
    </source>
</reference>
<dbReference type="AlphaFoldDB" id="A0A329WUL9"/>
<name>A0A329WUL9_9GAMM</name>
<evidence type="ECO:0000313" key="4">
    <source>
        <dbReference type="EMBL" id="RAX08281.1"/>
    </source>
</evidence>
<keyword evidence="6" id="KW-1185">Reference proteome</keyword>
<evidence type="ECO:0000313" key="6">
    <source>
        <dbReference type="Proteomes" id="UP000466619"/>
    </source>
</evidence>
<dbReference type="GeneID" id="88807966"/>
<sequence>MKLSISPLAEHDLEEIGDWIAQDNPVRALSFTKELYQQCLLLAEAPAIYRERPELGKGVRSSAYGRYVVFFQIIDDTEVRIERILHGSRDIVSIFNQPDDL</sequence>
<comment type="similarity">
    <text evidence="1">Belongs to the RelE toxin family.</text>
</comment>
<dbReference type="InterPro" id="IPR051803">
    <property type="entry name" value="TA_system_RelE-like_toxin"/>
</dbReference>